<name>A0AA36EHE8_LACSI</name>
<evidence type="ECO:0000313" key="2">
    <source>
        <dbReference type="Proteomes" id="UP001177003"/>
    </source>
</evidence>
<sequence length="127" mass="14258">MESSAYHVSFIDQSASSIHLVVKQNQNMIVDLDASKYSMEVQPLIECLNHSILKKALTHHEDVPLSTLILAYSTTNYNKKMNVMSFEVKGHKTTITKVAFCKLLGLRIGEMYSNPNRLKALTSSVNL</sequence>
<evidence type="ECO:0000313" key="1">
    <source>
        <dbReference type="EMBL" id="CAI9296458.1"/>
    </source>
</evidence>
<dbReference type="Proteomes" id="UP001177003">
    <property type="component" value="Chromosome 8"/>
</dbReference>
<reference evidence="1" key="1">
    <citation type="submission" date="2023-04" db="EMBL/GenBank/DDBJ databases">
        <authorList>
            <person name="Vijverberg K."/>
            <person name="Xiong W."/>
            <person name="Schranz E."/>
        </authorList>
    </citation>
    <scope>NUCLEOTIDE SEQUENCE</scope>
</reference>
<dbReference type="EMBL" id="OX465084">
    <property type="protein sequence ID" value="CAI9296458.1"/>
    <property type="molecule type" value="Genomic_DNA"/>
</dbReference>
<proteinExistence type="predicted"/>
<protein>
    <submittedName>
        <fullName evidence="1">Uncharacterized protein</fullName>
    </submittedName>
</protein>
<keyword evidence="2" id="KW-1185">Reference proteome</keyword>
<dbReference type="AlphaFoldDB" id="A0AA36EHE8"/>
<accession>A0AA36EHE8</accession>
<organism evidence="1 2">
    <name type="scientific">Lactuca saligna</name>
    <name type="common">Willowleaf lettuce</name>
    <dbReference type="NCBI Taxonomy" id="75948"/>
    <lineage>
        <taxon>Eukaryota</taxon>
        <taxon>Viridiplantae</taxon>
        <taxon>Streptophyta</taxon>
        <taxon>Embryophyta</taxon>
        <taxon>Tracheophyta</taxon>
        <taxon>Spermatophyta</taxon>
        <taxon>Magnoliopsida</taxon>
        <taxon>eudicotyledons</taxon>
        <taxon>Gunneridae</taxon>
        <taxon>Pentapetalae</taxon>
        <taxon>asterids</taxon>
        <taxon>campanulids</taxon>
        <taxon>Asterales</taxon>
        <taxon>Asteraceae</taxon>
        <taxon>Cichorioideae</taxon>
        <taxon>Cichorieae</taxon>
        <taxon>Lactucinae</taxon>
        <taxon>Lactuca</taxon>
    </lineage>
</organism>
<gene>
    <name evidence="1" type="ORF">LSALG_LOCUS35324</name>
</gene>